<feature type="domain" description="MsrB" evidence="7">
    <location>
        <begin position="305"/>
        <end position="430"/>
    </location>
</feature>
<feature type="region of interest" description="Disordered" evidence="5">
    <location>
        <begin position="1"/>
        <end position="44"/>
    </location>
</feature>
<dbReference type="EMBL" id="JAVHJV010000014">
    <property type="protein sequence ID" value="KAK5938115.1"/>
    <property type="molecule type" value="Genomic_DNA"/>
</dbReference>
<keyword evidence="3" id="KW-0560">Oxidoreductase</keyword>
<sequence>MSPNRADDDPSVLNGDDPTRLSESAAKPSPSRNPDGFQYQATETLNHHLTTKPIITNYTMDPFSVLGLPRTGATEADVKKAYHKLALENHPDKVGKSGEERMKQINEAYEKIMSTSLFNSTTTASSEPSEKTKKKKKSKSRSRKIYELPLPSPATLAKHLDFEMSGSFDTCYLCNGPCPDSKRSTYFNRDPDDLLQAACTFWMKCTHVGGIHAVCLAKYMVEVFPWSQACPLCDYDHESGDGTYFNWVQEHPAVYELYEICSELTEHELARLMMRPEVDDELIHGRRTPKETTEDNKHYPYERTPQQWRAVLTAEEYRVLREKGTETAFSGKHNQFQPQPGTYVCVGCNNPLFKAEHKFDSGHGWPAFFNAIPWALEYYTTDCRGSRPSTRLLCSNCGGHLGYMFSNWDYSNPEDQRLCVNSICLRFIPDPSACSSFIRDPIEEASEESSDFGLGELSISE</sequence>
<dbReference type="InterPro" id="IPR001623">
    <property type="entry name" value="DnaJ_domain"/>
</dbReference>
<feature type="domain" description="J" evidence="6">
    <location>
        <begin position="61"/>
        <end position="117"/>
    </location>
</feature>
<dbReference type="SMART" id="SM00271">
    <property type="entry name" value="DnaJ"/>
    <property type="match status" value="1"/>
</dbReference>
<comment type="caution">
    <text evidence="8">The sequence shown here is derived from an EMBL/GenBank/DDBJ whole genome shotgun (WGS) entry which is preliminary data.</text>
</comment>
<dbReference type="Pfam" id="PF00226">
    <property type="entry name" value="DnaJ"/>
    <property type="match status" value="1"/>
</dbReference>
<evidence type="ECO:0000256" key="3">
    <source>
        <dbReference type="ARBA" id="ARBA00023002"/>
    </source>
</evidence>
<dbReference type="PROSITE" id="PS51790">
    <property type="entry name" value="MSRB"/>
    <property type="match status" value="1"/>
</dbReference>
<dbReference type="Pfam" id="PF01641">
    <property type="entry name" value="SelR"/>
    <property type="match status" value="1"/>
</dbReference>
<keyword evidence="9" id="KW-1185">Reference proteome</keyword>
<evidence type="ECO:0000259" key="7">
    <source>
        <dbReference type="PROSITE" id="PS51790"/>
    </source>
</evidence>
<dbReference type="InterPro" id="IPR036869">
    <property type="entry name" value="J_dom_sf"/>
</dbReference>
<comment type="catalytic activity">
    <reaction evidence="4">
        <text>L-methionyl-[protein] + [thioredoxin]-disulfide + H2O = L-methionyl-(R)-S-oxide-[protein] + [thioredoxin]-dithiol</text>
        <dbReference type="Rhea" id="RHEA:24164"/>
        <dbReference type="Rhea" id="RHEA-COMP:10698"/>
        <dbReference type="Rhea" id="RHEA-COMP:10700"/>
        <dbReference type="Rhea" id="RHEA-COMP:12313"/>
        <dbReference type="Rhea" id="RHEA-COMP:12314"/>
        <dbReference type="ChEBI" id="CHEBI:15377"/>
        <dbReference type="ChEBI" id="CHEBI:16044"/>
        <dbReference type="ChEBI" id="CHEBI:29950"/>
        <dbReference type="ChEBI" id="CHEBI:45764"/>
        <dbReference type="ChEBI" id="CHEBI:50058"/>
        <dbReference type="EC" id="1.8.4.12"/>
    </reaction>
</comment>
<accession>A0ABR0RBU8</accession>
<evidence type="ECO:0000256" key="4">
    <source>
        <dbReference type="ARBA" id="ARBA00048488"/>
    </source>
</evidence>
<reference evidence="8 9" key="1">
    <citation type="journal article" date="2023" name="Res Sq">
        <title>Genomic and morphological characterization of Knufia obscura isolated from the Mars 2020 spacecraft assembly facility.</title>
        <authorList>
            <person name="Chander A.M."/>
            <person name="Teixeira M.M."/>
            <person name="Singh N.K."/>
            <person name="Williams M.P."/>
            <person name="Parker C.W."/>
            <person name="Leo P."/>
            <person name="Stajich J.E."/>
            <person name="Torok T."/>
            <person name="Tighe S."/>
            <person name="Mason C.E."/>
            <person name="Venkateswaran K."/>
        </authorList>
    </citation>
    <scope>NUCLEOTIDE SEQUENCE [LARGE SCALE GENOMIC DNA]</scope>
    <source>
        <strain evidence="8 9">CCFEE 5817</strain>
    </source>
</reference>
<evidence type="ECO:0000256" key="5">
    <source>
        <dbReference type="SAM" id="MobiDB-lite"/>
    </source>
</evidence>
<comment type="similarity">
    <text evidence="1">Belongs to the MsrB Met sulfoxide reductase family.</text>
</comment>
<dbReference type="Gene3D" id="1.10.287.110">
    <property type="entry name" value="DnaJ domain"/>
    <property type="match status" value="1"/>
</dbReference>
<dbReference type="SUPFAM" id="SSF51316">
    <property type="entry name" value="Mss4-like"/>
    <property type="match status" value="1"/>
</dbReference>
<dbReference type="RefSeq" id="XP_064726205.1">
    <property type="nucleotide sequence ID" value="XM_064878097.1"/>
</dbReference>
<dbReference type="PANTHER" id="PTHR10173:SF52">
    <property type="entry name" value="METHIONINE-R-SULFOXIDE REDUCTASE B1"/>
    <property type="match status" value="1"/>
</dbReference>
<dbReference type="EC" id="1.8.4.12" evidence="2"/>
<protein>
    <recommendedName>
        <fullName evidence="2">peptide-methionine (R)-S-oxide reductase</fullName>
        <ecNumber evidence="2">1.8.4.12</ecNumber>
    </recommendedName>
</protein>
<dbReference type="Gene3D" id="2.170.150.20">
    <property type="entry name" value="Peptide methionine sulfoxide reductase"/>
    <property type="match status" value="1"/>
</dbReference>
<dbReference type="PANTHER" id="PTHR10173">
    <property type="entry name" value="METHIONINE SULFOXIDE REDUCTASE"/>
    <property type="match status" value="1"/>
</dbReference>
<dbReference type="PROSITE" id="PS50076">
    <property type="entry name" value="DNAJ_2"/>
    <property type="match status" value="1"/>
</dbReference>
<organism evidence="8 9">
    <name type="scientific">Knufia obscura</name>
    <dbReference type="NCBI Taxonomy" id="1635080"/>
    <lineage>
        <taxon>Eukaryota</taxon>
        <taxon>Fungi</taxon>
        <taxon>Dikarya</taxon>
        <taxon>Ascomycota</taxon>
        <taxon>Pezizomycotina</taxon>
        <taxon>Eurotiomycetes</taxon>
        <taxon>Chaetothyriomycetidae</taxon>
        <taxon>Chaetothyriales</taxon>
        <taxon>Trichomeriaceae</taxon>
        <taxon>Knufia</taxon>
    </lineage>
</organism>
<dbReference type="InterPro" id="IPR028427">
    <property type="entry name" value="Met_Sox_Rdtase_MsrB"/>
</dbReference>
<gene>
    <name evidence="8" type="ORF">PMZ80_009704</name>
</gene>
<evidence type="ECO:0000256" key="1">
    <source>
        <dbReference type="ARBA" id="ARBA00007174"/>
    </source>
</evidence>
<dbReference type="SUPFAM" id="SSF46565">
    <property type="entry name" value="Chaperone J-domain"/>
    <property type="match status" value="1"/>
</dbReference>
<dbReference type="InterPro" id="IPR002579">
    <property type="entry name" value="Met_Sox_Rdtase_MsrB_dom"/>
</dbReference>
<dbReference type="CDD" id="cd06257">
    <property type="entry name" value="DnaJ"/>
    <property type="match status" value="1"/>
</dbReference>
<name>A0ABR0RBU8_9EURO</name>
<evidence type="ECO:0000313" key="8">
    <source>
        <dbReference type="EMBL" id="KAK5938115.1"/>
    </source>
</evidence>
<proteinExistence type="inferred from homology"/>
<dbReference type="InterPro" id="IPR011057">
    <property type="entry name" value="Mss4-like_sf"/>
</dbReference>
<evidence type="ECO:0000259" key="6">
    <source>
        <dbReference type="PROSITE" id="PS50076"/>
    </source>
</evidence>
<dbReference type="GeneID" id="90003153"/>
<feature type="compositionally biased region" description="Basic residues" evidence="5">
    <location>
        <begin position="132"/>
        <end position="143"/>
    </location>
</feature>
<evidence type="ECO:0000313" key="9">
    <source>
        <dbReference type="Proteomes" id="UP001334248"/>
    </source>
</evidence>
<feature type="region of interest" description="Disordered" evidence="5">
    <location>
        <begin position="119"/>
        <end position="144"/>
    </location>
</feature>
<dbReference type="Proteomes" id="UP001334248">
    <property type="component" value="Unassembled WGS sequence"/>
</dbReference>
<evidence type="ECO:0000256" key="2">
    <source>
        <dbReference type="ARBA" id="ARBA00012499"/>
    </source>
</evidence>